<organism evidence="2 3">
    <name type="scientific">Riccia fluitans</name>
    <dbReference type="NCBI Taxonomy" id="41844"/>
    <lineage>
        <taxon>Eukaryota</taxon>
        <taxon>Viridiplantae</taxon>
        <taxon>Streptophyta</taxon>
        <taxon>Embryophyta</taxon>
        <taxon>Marchantiophyta</taxon>
        <taxon>Marchantiopsida</taxon>
        <taxon>Marchantiidae</taxon>
        <taxon>Marchantiales</taxon>
        <taxon>Ricciaceae</taxon>
        <taxon>Riccia</taxon>
    </lineage>
</organism>
<reference evidence="2 3" key="1">
    <citation type="submission" date="2024-09" db="EMBL/GenBank/DDBJ databases">
        <title>Chromosome-scale assembly of Riccia fluitans.</title>
        <authorList>
            <person name="Paukszto L."/>
            <person name="Sawicki J."/>
            <person name="Karawczyk K."/>
            <person name="Piernik-Szablinska J."/>
            <person name="Szczecinska M."/>
            <person name="Mazdziarz M."/>
        </authorList>
    </citation>
    <scope>NUCLEOTIDE SEQUENCE [LARGE SCALE GENOMIC DNA]</scope>
    <source>
        <strain evidence="2">Rf_01</strain>
        <tissue evidence="2">Aerial parts of the thallus</tissue>
    </source>
</reference>
<proteinExistence type="predicted"/>
<protein>
    <submittedName>
        <fullName evidence="2">Uncharacterized protein</fullName>
    </submittedName>
</protein>
<name>A0ABD1Z769_9MARC</name>
<dbReference type="Proteomes" id="UP001605036">
    <property type="component" value="Unassembled WGS sequence"/>
</dbReference>
<accession>A0ABD1Z769</accession>
<sequence>MVSPISKVCAERLWMACVAPELVTVGDVDTILFGGAETERYSSSIRPGDMMIADTKMKREQKEVACTPIIYNRNPVDYSPTNIQPRSHNNDLESEVEGSAPEEDNVILIIDAERTTTILTL</sequence>
<evidence type="ECO:0000313" key="2">
    <source>
        <dbReference type="EMBL" id="KAL2643254.1"/>
    </source>
</evidence>
<gene>
    <name evidence="2" type="ORF">R1flu_010841</name>
</gene>
<feature type="region of interest" description="Disordered" evidence="1">
    <location>
        <begin position="77"/>
        <end position="98"/>
    </location>
</feature>
<keyword evidence="3" id="KW-1185">Reference proteome</keyword>
<evidence type="ECO:0000256" key="1">
    <source>
        <dbReference type="SAM" id="MobiDB-lite"/>
    </source>
</evidence>
<dbReference type="AlphaFoldDB" id="A0ABD1Z769"/>
<comment type="caution">
    <text evidence="2">The sequence shown here is derived from an EMBL/GenBank/DDBJ whole genome shotgun (WGS) entry which is preliminary data.</text>
</comment>
<dbReference type="EMBL" id="JBHFFA010000002">
    <property type="protein sequence ID" value="KAL2643254.1"/>
    <property type="molecule type" value="Genomic_DNA"/>
</dbReference>
<evidence type="ECO:0000313" key="3">
    <source>
        <dbReference type="Proteomes" id="UP001605036"/>
    </source>
</evidence>